<dbReference type="PROSITE" id="PS51318">
    <property type="entry name" value="TAT"/>
    <property type="match status" value="1"/>
</dbReference>
<evidence type="ECO:0000256" key="6">
    <source>
        <dbReference type="ARBA" id="ARBA00023288"/>
    </source>
</evidence>
<dbReference type="PROSITE" id="PS51257">
    <property type="entry name" value="PROKAR_LIPOPROTEIN"/>
    <property type="match status" value="1"/>
</dbReference>
<evidence type="ECO:0000313" key="9">
    <source>
        <dbReference type="EMBL" id="NYJ20300.1"/>
    </source>
</evidence>
<keyword evidence="10" id="KW-1185">Reference proteome</keyword>
<protein>
    <submittedName>
        <fullName evidence="9">Basic membrane protein A</fullName>
    </submittedName>
</protein>
<dbReference type="SUPFAM" id="SSF53822">
    <property type="entry name" value="Periplasmic binding protein-like I"/>
    <property type="match status" value="1"/>
</dbReference>
<evidence type="ECO:0000256" key="3">
    <source>
        <dbReference type="ARBA" id="ARBA00022475"/>
    </source>
</evidence>
<comment type="subcellular location">
    <subcellularLocation>
        <location evidence="1">Cell membrane</location>
        <topology evidence="1">Lipid-anchor</topology>
    </subcellularLocation>
</comment>
<feature type="domain" description="ABC transporter substrate-binding protein PnrA-like" evidence="8">
    <location>
        <begin position="47"/>
        <end position="346"/>
    </location>
</feature>
<accession>A0A7Z0J6E4</accession>
<feature type="signal peptide" evidence="7">
    <location>
        <begin position="1"/>
        <end position="28"/>
    </location>
</feature>
<dbReference type="PANTHER" id="PTHR34296:SF2">
    <property type="entry name" value="ABC TRANSPORTER GUANOSINE-BINDING PROTEIN NUPN"/>
    <property type="match status" value="1"/>
</dbReference>
<keyword evidence="5" id="KW-0472">Membrane</keyword>
<proteinExistence type="inferred from homology"/>
<gene>
    <name evidence="9" type="ORF">HNR05_002091</name>
</gene>
<reference evidence="9 10" key="1">
    <citation type="submission" date="2020-07" db="EMBL/GenBank/DDBJ databases">
        <title>Sequencing the genomes of 1000 actinobacteria strains.</title>
        <authorList>
            <person name="Klenk H.-P."/>
        </authorList>
    </citation>
    <scope>NUCLEOTIDE SEQUENCE [LARGE SCALE GENOMIC DNA]</scope>
    <source>
        <strain evidence="9 10">LI1</strain>
    </source>
</reference>
<keyword evidence="4 7" id="KW-0732">Signal</keyword>
<evidence type="ECO:0000259" key="8">
    <source>
        <dbReference type="Pfam" id="PF02608"/>
    </source>
</evidence>
<dbReference type="InterPro" id="IPR003760">
    <property type="entry name" value="PnrA-like"/>
</dbReference>
<keyword evidence="3" id="KW-1003">Cell membrane</keyword>
<dbReference type="AlphaFoldDB" id="A0A7Z0J6E4"/>
<evidence type="ECO:0000313" key="10">
    <source>
        <dbReference type="Proteomes" id="UP000537260"/>
    </source>
</evidence>
<comment type="caution">
    <text evidence="9">The sequence shown here is derived from an EMBL/GenBank/DDBJ whole genome shotgun (WGS) entry which is preliminary data.</text>
</comment>
<organism evidence="9 10">
    <name type="scientific">Glaciibacter psychrotolerans</name>
    <dbReference type="NCBI Taxonomy" id="670054"/>
    <lineage>
        <taxon>Bacteria</taxon>
        <taxon>Bacillati</taxon>
        <taxon>Actinomycetota</taxon>
        <taxon>Actinomycetes</taxon>
        <taxon>Micrococcales</taxon>
        <taxon>Microbacteriaceae</taxon>
        <taxon>Glaciibacter</taxon>
    </lineage>
</organism>
<dbReference type="InterPro" id="IPR006311">
    <property type="entry name" value="TAT_signal"/>
</dbReference>
<dbReference type="RefSeq" id="WP_179578927.1">
    <property type="nucleotide sequence ID" value="NZ_JACCFM010000001.1"/>
</dbReference>
<sequence length="361" mass="36860">MKITTRKTALSGLAALGVAALFAGCASAPSDSGNASGAPVASDFVPCMVSDSGGFDDKSFNQLGLEGLTAAADTLGVKPVSVQSNSDADFAPNISNLVDQNCNLIVTVGFNLAAATKEAAAANPKTNFAIIDDNSIVSDNVKPIVFDTAQAAFLAGYASASYSKTGVVGTYGGMQIPPVTIFMDGFADGVAYFNQAKGKDVKVIGWDVKSQNGVFTGSFQAGTESKQAAQGLIDQNADVILACGGPIFLSAAEAIRDSGKPISMIGVDADLFETDAQNKDLFLTSIMKGMKPGVESVTVDAAAGKFNSTPFVGTLANDGVGIAPFHDFDSKVDPALQGELDKIKADIIAGTITVESPSSPK</sequence>
<evidence type="ECO:0000256" key="2">
    <source>
        <dbReference type="ARBA" id="ARBA00008610"/>
    </source>
</evidence>
<dbReference type="InterPro" id="IPR028082">
    <property type="entry name" value="Peripla_BP_I"/>
</dbReference>
<keyword evidence="6" id="KW-0449">Lipoprotein</keyword>
<comment type="similarity">
    <text evidence="2">Belongs to the BMP lipoprotein family.</text>
</comment>
<dbReference type="Gene3D" id="3.40.50.2300">
    <property type="match status" value="2"/>
</dbReference>
<dbReference type="EMBL" id="JACCFM010000001">
    <property type="protein sequence ID" value="NYJ20300.1"/>
    <property type="molecule type" value="Genomic_DNA"/>
</dbReference>
<evidence type="ECO:0000256" key="4">
    <source>
        <dbReference type="ARBA" id="ARBA00022729"/>
    </source>
</evidence>
<dbReference type="Proteomes" id="UP000537260">
    <property type="component" value="Unassembled WGS sequence"/>
</dbReference>
<evidence type="ECO:0000256" key="5">
    <source>
        <dbReference type="ARBA" id="ARBA00023136"/>
    </source>
</evidence>
<dbReference type="InterPro" id="IPR050957">
    <property type="entry name" value="BMP_lipoprotein"/>
</dbReference>
<evidence type="ECO:0000256" key="1">
    <source>
        <dbReference type="ARBA" id="ARBA00004193"/>
    </source>
</evidence>
<evidence type="ECO:0000256" key="7">
    <source>
        <dbReference type="SAM" id="SignalP"/>
    </source>
</evidence>
<feature type="chain" id="PRO_5030580119" evidence="7">
    <location>
        <begin position="29"/>
        <end position="361"/>
    </location>
</feature>
<dbReference type="PANTHER" id="PTHR34296">
    <property type="entry name" value="TRANSCRIPTIONAL ACTIVATOR PROTEIN MED"/>
    <property type="match status" value="1"/>
</dbReference>
<dbReference type="GO" id="GO:0005886">
    <property type="term" value="C:plasma membrane"/>
    <property type="evidence" value="ECO:0007669"/>
    <property type="project" value="UniProtKB-SubCell"/>
</dbReference>
<dbReference type="CDD" id="cd06354">
    <property type="entry name" value="PBP1_PrnA-like"/>
    <property type="match status" value="1"/>
</dbReference>
<name>A0A7Z0J6E4_9MICO</name>
<dbReference type="Pfam" id="PF02608">
    <property type="entry name" value="Bmp"/>
    <property type="match status" value="1"/>
</dbReference>